<sequence length="189" mass="20591">MCSVEAARETAQGSPRDAEETAHGSQTSGLKACEETSTGQLIEELGLATAHPATLVKDIDLKKNKIKLEYYDFEEGLLNHPNLVKVIGYCLEDDHSRLLVSEYMGKGSLGACLGTWTALSFTLPSNIPSGVPRRLFSPLLRESESSYHWTVIKDMGKVPPAYIFAAIIPALMIAGLYFFDHSVASQSAQ</sequence>
<evidence type="ECO:0000313" key="4">
    <source>
        <dbReference type="Proteomes" id="UP000245207"/>
    </source>
</evidence>
<dbReference type="EMBL" id="PKPP01012280">
    <property type="protein sequence ID" value="PWA42636.1"/>
    <property type="molecule type" value="Genomic_DNA"/>
</dbReference>
<name>A0A2U1L0W0_ARTAN</name>
<keyword evidence="2" id="KW-0812">Transmembrane</keyword>
<dbReference type="STRING" id="35608.A0A2U1L0W0"/>
<dbReference type="Gene3D" id="1.10.510.10">
    <property type="entry name" value="Transferase(Phosphotransferase) domain 1"/>
    <property type="match status" value="1"/>
</dbReference>
<keyword evidence="4" id="KW-1185">Reference proteome</keyword>
<reference evidence="3 4" key="1">
    <citation type="journal article" date="2018" name="Mol. Plant">
        <title>The genome of Artemisia annua provides insight into the evolution of Asteraceae family and artemisinin biosynthesis.</title>
        <authorList>
            <person name="Shen Q."/>
            <person name="Zhang L."/>
            <person name="Liao Z."/>
            <person name="Wang S."/>
            <person name="Yan T."/>
            <person name="Shi P."/>
            <person name="Liu M."/>
            <person name="Fu X."/>
            <person name="Pan Q."/>
            <person name="Wang Y."/>
            <person name="Lv Z."/>
            <person name="Lu X."/>
            <person name="Zhang F."/>
            <person name="Jiang W."/>
            <person name="Ma Y."/>
            <person name="Chen M."/>
            <person name="Hao X."/>
            <person name="Li L."/>
            <person name="Tang Y."/>
            <person name="Lv G."/>
            <person name="Zhou Y."/>
            <person name="Sun X."/>
            <person name="Brodelius P.E."/>
            <person name="Rose J.K.C."/>
            <person name="Tang K."/>
        </authorList>
    </citation>
    <scope>NUCLEOTIDE SEQUENCE [LARGE SCALE GENOMIC DNA]</scope>
    <source>
        <strain evidence="4">cv. Huhao1</strain>
        <tissue evidence="3">Leaf</tissue>
    </source>
</reference>
<dbReference type="PANTHER" id="PTHR11453:SF40">
    <property type="entry name" value="BORON TRANSPORTER 4-RELATED"/>
    <property type="match status" value="1"/>
</dbReference>
<dbReference type="InterPro" id="IPR003020">
    <property type="entry name" value="HCO3_transpt_euk"/>
</dbReference>
<dbReference type="GO" id="GO:0050801">
    <property type="term" value="P:monoatomic ion homeostasis"/>
    <property type="evidence" value="ECO:0007669"/>
    <property type="project" value="TreeGrafter"/>
</dbReference>
<dbReference type="InterPro" id="IPR011009">
    <property type="entry name" value="Kinase-like_dom_sf"/>
</dbReference>
<dbReference type="PANTHER" id="PTHR11453">
    <property type="entry name" value="ANION EXCHANGE PROTEIN"/>
    <property type="match status" value="1"/>
</dbReference>
<dbReference type="GO" id="GO:0005886">
    <property type="term" value="C:plasma membrane"/>
    <property type="evidence" value="ECO:0007669"/>
    <property type="project" value="TreeGrafter"/>
</dbReference>
<feature type="compositionally biased region" description="Polar residues" evidence="1">
    <location>
        <begin position="23"/>
        <end position="33"/>
    </location>
</feature>
<dbReference type="AlphaFoldDB" id="A0A2U1L0W0"/>
<keyword evidence="2" id="KW-1133">Transmembrane helix</keyword>
<evidence type="ECO:0000313" key="3">
    <source>
        <dbReference type="EMBL" id="PWA42636.1"/>
    </source>
</evidence>
<accession>A0A2U1L0W0</accession>
<feature type="transmembrane region" description="Helical" evidence="2">
    <location>
        <begin position="161"/>
        <end position="179"/>
    </location>
</feature>
<dbReference type="GO" id="GO:0005452">
    <property type="term" value="F:solute:inorganic anion antiporter activity"/>
    <property type="evidence" value="ECO:0007669"/>
    <property type="project" value="InterPro"/>
</dbReference>
<evidence type="ECO:0000256" key="2">
    <source>
        <dbReference type="SAM" id="Phobius"/>
    </source>
</evidence>
<gene>
    <name evidence="3" type="ORF">CTI12_AA542830</name>
</gene>
<proteinExistence type="predicted"/>
<organism evidence="3 4">
    <name type="scientific">Artemisia annua</name>
    <name type="common">Sweet wormwood</name>
    <dbReference type="NCBI Taxonomy" id="35608"/>
    <lineage>
        <taxon>Eukaryota</taxon>
        <taxon>Viridiplantae</taxon>
        <taxon>Streptophyta</taxon>
        <taxon>Embryophyta</taxon>
        <taxon>Tracheophyta</taxon>
        <taxon>Spermatophyta</taxon>
        <taxon>Magnoliopsida</taxon>
        <taxon>eudicotyledons</taxon>
        <taxon>Gunneridae</taxon>
        <taxon>Pentapetalae</taxon>
        <taxon>asterids</taxon>
        <taxon>campanulids</taxon>
        <taxon>Asterales</taxon>
        <taxon>Asteraceae</taxon>
        <taxon>Asteroideae</taxon>
        <taxon>Anthemideae</taxon>
        <taxon>Artemisiinae</taxon>
        <taxon>Artemisia</taxon>
    </lineage>
</organism>
<evidence type="ECO:0000256" key="1">
    <source>
        <dbReference type="SAM" id="MobiDB-lite"/>
    </source>
</evidence>
<dbReference type="GO" id="GO:0006820">
    <property type="term" value="P:monoatomic anion transport"/>
    <property type="evidence" value="ECO:0007669"/>
    <property type="project" value="InterPro"/>
</dbReference>
<protein>
    <submittedName>
        <fullName evidence="3">HCO3-transporter family</fullName>
    </submittedName>
</protein>
<dbReference type="OrthoDB" id="1713559at2759"/>
<feature type="region of interest" description="Disordered" evidence="1">
    <location>
        <begin position="1"/>
        <end position="33"/>
    </location>
</feature>
<dbReference type="SUPFAM" id="SSF56112">
    <property type="entry name" value="Protein kinase-like (PK-like)"/>
    <property type="match status" value="1"/>
</dbReference>
<comment type="caution">
    <text evidence="3">The sequence shown here is derived from an EMBL/GenBank/DDBJ whole genome shotgun (WGS) entry which is preliminary data.</text>
</comment>
<dbReference type="Proteomes" id="UP000245207">
    <property type="component" value="Unassembled WGS sequence"/>
</dbReference>
<keyword evidence="2" id="KW-0472">Membrane</keyword>